<dbReference type="PANTHER" id="PTHR33406">
    <property type="entry name" value="MEMBRANE PROTEIN MJ1562-RELATED"/>
    <property type="match status" value="1"/>
</dbReference>
<dbReference type="KEGG" id="ima:PO878_17150"/>
<feature type="compositionally biased region" description="Gly residues" evidence="7">
    <location>
        <begin position="725"/>
        <end position="734"/>
    </location>
</feature>
<dbReference type="PROSITE" id="PS50156">
    <property type="entry name" value="SSD"/>
    <property type="match status" value="1"/>
</dbReference>
<dbReference type="EMBL" id="CP116942">
    <property type="protein sequence ID" value="WCO66232.1"/>
    <property type="molecule type" value="Genomic_DNA"/>
</dbReference>
<dbReference type="InterPro" id="IPR000731">
    <property type="entry name" value="SSD"/>
</dbReference>
<feature type="region of interest" description="Disordered" evidence="7">
    <location>
        <begin position="718"/>
        <end position="744"/>
    </location>
</feature>
<feature type="transmembrane region" description="Helical" evidence="8">
    <location>
        <begin position="177"/>
        <end position="197"/>
    </location>
</feature>
<evidence type="ECO:0000256" key="4">
    <source>
        <dbReference type="ARBA" id="ARBA00022692"/>
    </source>
</evidence>
<evidence type="ECO:0000256" key="6">
    <source>
        <dbReference type="ARBA" id="ARBA00023136"/>
    </source>
</evidence>
<evidence type="ECO:0000256" key="2">
    <source>
        <dbReference type="ARBA" id="ARBA00010157"/>
    </source>
</evidence>
<dbReference type="Pfam" id="PF03176">
    <property type="entry name" value="MMPL"/>
    <property type="match status" value="2"/>
</dbReference>
<keyword evidence="4 8" id="KW-0812">Transmembrane</keyword>
<evidence type="ECO:0000259" key="9">
    <source>
        <dbReference type="PROSITE" id="PS50156"/>
    </source>
</evidence>
<feature type="transmembrane region" description="Helical" evidence="8">
    <location>
        <begin position="664"/>
        <end position="689"/>
    </location>
</feature>
<organism evidence="10 11">
    <name type="scientific">Iamia majanohamensis</name>
    <dbReference type="NCBI Taxonomy" id="467976"/>
    <lineage>
        <taxon>Bacteria</taxon>
        <taxon>Bacillati</taxon>
        <taxon>Actinomycetota</taxon>
        <taxon>Acidimicrobiia</taxon>
        <taxon>Acidimicrobiales</taxon>
        <taxon>Iamiaceae</taxon>
        <taxon>Iamia</taxon>
    </lineage>
</organism>
<keyword evidence="5 8" id="KW-1133">Transmembrane helix</keyword>
<evidence type="ECO:0000256" key="7">
    <source>
        <dbReference type="SAM" id="MobiDB-lite"/>
    </source>
</evidence>
<name>A0AAF0BT27_9ACTN</name>
<proteinExistence type="inferred from homology"/>
<keyword evidence="6 8" id="KW-0472">Membrane</keyword>
<comment type="subcellular location">
    <subcellularLocation>
        <location evidence="1">Cell membrane</location>
        <topology evidence="1">Multi-pass membrane protein</topology>
    </subcellularLocation>
</comment>
<dbReference type="Proteomes" id="UP001216390">
    <property type="component" value="Chromosome"/>
</dbReference>
<keyword evidence="3" id="KW-1003">Cell membrane</keyword>
<feature type="transmembrane region" description="Helical" evidence="8">
    <location>
        <begin position="364"/>
        <end position="382"/>
    </location>
</feature>
<feature type="transmembrane region" description="Helical" evidence="8">
    <location>
        <begin position="270"/>
        <end position="297"/>
    </location>
</feature>
<feature type="transmembrane region" description="Helical" evidence="8">
    <location>
        <begin position="585"/>
        <end position="609"/>
    </location>
</feature>
<accession>A0AAF0BT27</accession>
<keyword evidence="11" id="KW-1185">Reference proteome</keyword>
<evidence type="ECO:0000256" key="5">
    <source>
        <dbReference type="ARBA" id="ARBA00022989"/>
    </source>
</evidence>
<feature type="transmembrane region" description="Helical" evidence="8">
    <location>
        <begin position="228"/>
        <end position="249"/>
    </location>
</feature>
<dbReference type="RefSeq" id="WP_272735756.1">
    <property type="nucleotide sequence ID" value="NZ_CP116942.1"/>
</dbReference>
<evidence type="ECO:0000256" key="1">
    <source>
        <dbReference type="ARBA" id="ARBA00004651"/>
    </source>
</evidence>
<dbReference type="GO" id="GO:0005886">
    <property type="term" value="C:plasma membrane"/>
    <property type="evidence" value="ECO:0007669"/>
    <property type="project" value="UniProtKB-SubCell"/>
</dbReference>
<protein>
    <submittedName>
        <fullName evidence="10">MMPL family transporter</fullName>
    </submittedName>
</protein>
<dbReference type="InterPro" id="IPR050545">
    <property type="entry name" value="Mycobact_MmpL"/>
</dbReference>
<reference evidence="10" key="1">
    <citation type="submission" date="2023-01" db="EMBL/GenBank/DDBJ databases">
        <title>The diversity of Class Acidimicrobiia in South China Sea sediment environments and the proposal of Iamia marina sp. nov., a novel species of the genus Iamia.</title>
        <authorList>
            <person name="He Y."/>
            <person name="Tian X."/>
        </authorList>
    </citation>
    <scope>NUCLEOTIDE SEQUENCE</scope>
    <source>
        <strain evidence="10">DSM 19957</strain>
    </source>
</reference>
<feature type="transmembrane region" description="Helical" evidence="8">
    <location>
        <begin position="630"/>
        <end position="652"/>
    </location>
</feature>
<feature type="transmembrane region" description="Helical" evidence="8">
    <location>
        <begin position="204"/>
        <end position="222"/>
    </location>
</feature>
<dbReference type="SUPFAM" id="SSF82866">
    <property type="entry name" value="Multidrug efflux transporter AcrB transmembrane domain"/>
    <property type="match status" value="2"/>
</dbReference>
<sequence>MSKILYRLGHWSVRRRRWVLAAWLTLLLAVGALSGAFGGATSDAFSIPGTESQEAVDLLEERFPEASGSSARLVFASTDDTPLSDPGLQAQVEDTLDEVADAPEVVTVSDPFATGTVSPEGLVAFAEVGYATPANEVPEEAAAALEEVASARTSPALQVELGGEVGPHEEPGHTSELIGLAVAVVVLLISFGSLVAMGLPLASALIGVGVGLSGVTLVAGFTDLSSTAPILATMIGLAVGIDYALFIVTRHRQDLAEGHTVEEAAARANATAGGAVVFAGMTVVIALAGLAVVGIPFLTVMGLAAAVTVLIAVAIAVTLLPALLGFAGRNIDRWRIGRARTGSAAESHHTLSARWARRVVARPGLALAGGLAFMAVLALPMLSMRLGMPDAGSQPPDTTARQAYDLLAEGFGPGFNGPLTMVVDLTDAADPDAATAQLSAAVAEDPGVQLVTPAQPNAAGDTAIVGVIPTTAPSSAETSELVHHLRDDVLPDVEGATGAEASVAGPTALLIDVSDKLSEALPVFMGLVIGLTMVLLLVVFRSLLVPVKAAIAILLSIGASFGVLVAIFQWGWLQALVGLQEPVPIISFLPILMFAVLFGLSMDYEVFILSRIREDYVRTGQARASVISGLTSSARVITAAALIMISVFASFALDVDPTVKMMGIGFSVAVLLDATVVRMVIVPATMALFGDRAWALPGWLDRVLPDLDVEGEHLIEALDEDGGDGSDGAVGGPPAGDRELVGTR</sequence>
<feature type="transmembrane region" description="Helical" evidence="8">
    <location>
        <begin position="552"/>
        <end position="573"/>
    </location>
</feature>
<dbReference type="PANTHER" id="PTHR33406:SF11">
    <property type="entry name" value="MEMBRANE PROTEIN SCO6666-RELATED"/>
    <property type="match status" value="1"/>
</dbReference>
<evidence type="ECO:0000313" key="11">
    <source>
        <dbReference type="Proteomes" id="UP001216390"/>
    </source>
</evidence>
<dbReference type="Gene3D" id="1.20.1640.10">
    <property type="entry name" value="Multidrug efflux transporter AcrB transmembrane domain"/>
    <property type="match status" value="2"/>
</dbReference>
<gene>
    <name evidence="10" type="ORF">PO878_17150</name>
</gene>
<feature type="domain" description="SSD" evidence="9">
    <location>
        <begin position="177"/>
        <end position="326"/>
    </location>
</feature>
<evidence type="ECO:0000256" key="8">
    <source>
        <dbReference type="SAM" id="Phobius"/>
    </source>
</evidence>
<comment type="similarity">
    <text evidence="2">Belongs to the resistance-nodulation-cell division (RND) (TC 2.A.6) family. MmpL subfamily.</text>
</comment>
<dbReference type="AlphaFoldDB" id="A0AAF0BT27"/>
<evidence type="ECO:0000313" key="10">
    <source>
        <dbReference type="EMBL" id="WCO66232.1"/>
    </source>
</evidence>
<feature type="transmembrane region" description="Helical" evidence="8">
    <location>
        <begin position="303"/>
        <end position="328"/>
    </location>
</feature>
<dbReference type="InterPro" id="IPR004869">
    <property type="entry name" value="MMPL_dom"/>
</dbReference>
<evidence type="ECO:0000256" key="3">
    <source>
        <dbReference type="ARBA" id="ARBA00022475"/>
    </source>
</evidence>
<feature type="transmembrane region" description="Helical" evidence="8">
    <location>
        <begin position="520"/>
        <end position="540"/>
    </location>
</feature>